<comment type="caution">
    <text evidence="1">The sequence shown here is derived from an EMBL/GenBank/DDBJ whole genome shotgun (WGS) entry which is preliminary data.</text>
</comment>
<organism evidence="1 2">
    <name type="scientific">Gemmobacter caeni</name>
    <dbReference type="NCBI Taxonomy" id="589035"/>
    <lineage>
        <taxon>Bacteria</taxon>
        <taxon>Pseudomonadati</taxon>
        <taxon>Pseudomonadota</taxon>
        <taxon>Alphaproteobacteria</taxon>
        <taxon>Rhodobacterales</taxon>
        <taxon>Paracoccaceae</taxon>
        <taxon>Gemmobacter</taxon>
    </lineage>
</organism>
<evidence type="ECO:0000313" key="1">
    <source>
        <dbReference type="EMBL" id="PTX52354.1"/>
    </source>
</evidence>
<sequence>MDPFPTEPAAIAEAIGLPLTDWPGNCHAVAERVLRRLPTQGMRLVRGHFHGWTSPASVYGCGPQQHSWLRLQDGRVLDPTRWAFDQPGKPYLYVGENDAYDEAGLWLTARSRPAIRMAAFLSPDRDAPERAVADRLNACTAGLRGRIAAASRIPELGEGEVGTREAERLLDLLRAPVEHLDAPEALYAAAADAGLKAQIRLDLWVRVMEPERVRPERGVNRFFADPPGERLSGPQALFRVMARFLSIEERDGLEGELEERGYRLEELHAALNGMEAVLRSDPDLTWMPRGDRDLLAVVAADLLGAGHGEALRVERYAESLGLDRRALDRELRRFGAAAGYSLLWLPDRTVPEQATPAPA</sequence>
<dbReference type="EMBL" id="QBKP01000002">
    <property type="protein sequence ID" value="PTX52354.1"/>
    <property type="molecule type" value="Genomic_DNA"/>
</dbReference>
<protein>
    <submittedName>
        <fullName evidence="1">Uncharacterized protein</fullName>
    </submittedName>
</protein>
<proteinExistence type="predicted"/>
<dbReference type="Proteomes" id="UP000244224">
    <property type="component" value="Unassembled WGS sequence"/>
</dbReference>
<reference evidence="1 2" key="1">
    <citation type="submission" date="2018-04" db="EMBL/GenBank/DDBJ databases">
        <title>Genomic Encyclopedia of Archaeal and Bacterial Type Strains, Phase II (KMG-II): from individual species to whole genera.</title>
        <authorList>
            <person name="Goeker M."/>
        </authorList>
    </citation>
    <scope>NUCLEOTIDE SEQUENCE [LARGE SCALE GENOMIC DNA]</scope>
    <source>
        <strain evidence="1 2">DSM 21823</strain>
    </source>
</reference>
<name>A0A2T6B8H0_9RHOB</name>
<keyword evidence="2" id="KW-1185">Reference proteome</keyword>
<dbReference type="AlphaFoldDB" id="A0A2T6B8H0"/>
<evidence type="ECO:0000313" key="2">
    <source>
        <dbReference type="Proteomes" id="UP000244224"/>
    </source>
</evidence>
<gene>
    <name evidence="1" type="ORF">C8N34_102133</name>
</gene>
<accession>A0A2T6B8H0</accession>